<feature type="compositionally biased region" description="Basic and acidic residues" evidence="1">
    <location>
        <begin position="65"/>
        <end position="77"/>
    </location>
</feature>
<organism evidence="2 3">
    <name type="scientific">Vespula maculifrons</name>
    <name type="common">Eastern yellow jacket</name>
    <name type="synonym">Wasp</name>
    <dbReference type="NCBI Taxonomy" id="7453"/>
    <lineage>
        <taxon>Eukaryota</taxon>
        <taxon>Metazoa</taxon>
        <taxon>Ecdysozoa</taxon>
        <taxon>Arthropoda</taxon>
        <taxon>Hexapoda</taxon>
        <taxon>Insecta</taxon>
        <taxon>Pterygota</taxon>
        <taxon>Neoptera</taxon>
        <taxon>Endopterygota</taxon>
        <taxon>Hymenoptera</taxon>
        <taxon>Apocrita</taxon>
        <taxon>Aculeata</taxon>
        <taxon>Vespoidea</taxon>
        <taxon>Vespidae</taxon>
        <taxon>Vespinae</taxon>
        <taxon>Vespula</taxon>
    </lineage>
</organism>
<sequence length="186" mass="21011">MTRATRRLNLIGYAGYGFDKHLPGASSSSARLRAHGGQECLLAERLSIALGGSIGRREEDEDKEKEEKQRRQERKTKAEGTVTLLNAFKKLIDTSSNFCLTLYEETPKLCSADDRESVAKRLGKETRRITAEDRLSHRLSEYAKRVCFVPRPAPRNMLCRIVGEGAGVREEGKGRREKGEKEKEEE</sequence>
<name>A0ABD2C4E2_VESMC</name>
<evidence type="ECO:0000256" key="1">
    <source>
        <dbReference type="SAM" id="MobiDB-lite"/>
    </source>
</evidence>
<dbReference type="EMBL" id="JAYRBN010000061">
    <property type="protein sequence ID" value="KAL2739911.1"/>
    <property type="molecule type" value="Genomic_DNA"/>
</dbReference>
<evidence type="ECO:0000313" key="3">
    <source>
        <dbReference type="Proteomes" id="UP001607303"/>
    </source>
</evidence>
<dbReference type="Proteomes" id="UP001607303">
    <property type="component" value="Unassembled WGS sequence"/>
</dbReference>
<protein>
    <submittedName>
        <fullName evidence="2">Uncharacterized protein</fullName>
    </submittedName>
</protein>
<feature type="compositionally biased region" description="Basic and acidic residues" evidence="1">
    <location>
        <begin position="167"/>
        <end position="186"/>
    </location>
</feature>
<keyword evidence="3" id="KW-1185">Reference proteome</keyword>
<dbReference type="AlphaFoldDB" id="A0ABD2C4E2"/>
<evidence type="ECO:0000313" key="2">
    <source>
        <dbReference type="EMBL" id="KAL2739911.1"/>
    </source>
</evidence>
<comment type="caution">
    <text evidence="2">The sequence shown here is derived from an EMBL/GenBank/DDBJ whole genome shotgun (WGS) entry which is preliminary data.</text>
</comment>
<feature type="region of interest" description="Disordered" evidence="1">
    <location>
        <begin position="53"/>
        <end position="77"/>
    </location>
</feature>
<accession>A0ABD2C4E2</accession>
<proteinExistence type="predicted"/>
<reference evidence="2 3" key="1">
    <citation type="journal article" date="2024" name="Ann. Entomol. Soc. Am.">
        <title>Genomic analyses of the southern and eastern yellowjacket wasps (Hymenoptera: Vespidae) reveal evolutionary signatures of social life.</title>
        <authorList>
            <person name="Catto M.A."/>
            <person name="Caine P.B."/>
            <person name="Orr S.E."/>
            <person name="Hunt B.G."/>
            <person name="Goodisman M.A.D."/>
        </authorList>
    </citation>
    <scope>NUCLEOTIDE SEQUENCE [LARGE SCALE GENOMIC DNA]</scope>
    <source>
        <strain evidence="2">232</strain>
        <tissue evidence="2">Head and thorax</tissue>
    </source>
</reference>
<feature type="region of interest" description="Disordered" evidence="1">
    <location>
        <begin position="163"/>
        <end position="186"/>
    </location>
</feature>
<gene>
    <name evidence="2" type="ORF">V1477_011300</name>
</gene>